<dbReference type="PANTHER" id="PTHR45639:SF4">
    <property type="entry name" value="HSC70CB, ISOFORM G"/>
    <property type="match status" value="1"/>
</dbReference>
<accession>A0ABR2GWE3</accession>
<evidence type="ECO:0000313" key="3">
    <source>
        <dbReference type="EMBL" id="KAK8838238.1"/>
    </source>
</evidence>
<organism evidence="3 4">
    <name type="scientific">Tritrichomonas musculus</name>
    <dbReference type="NCBI Taxonomy" id="1915356"/>
    <lineage>
        <taxon>Eukaryota</taxon>
        <taxon>Metamonada</taxon>
        <taxon>Parabasalia</taxon>
        <taxon>Tritrichomonadida</taxon>
        <taxon>Tritrichomonadidae</taxon>
        <taxon>Tritrichomonas</taxon>
    </lineage>
</organism>
<dbReference type="SUPFAM" id="SSF100934">
    <property type="entry name" value="Heat shock protein 70kD (HSP70), C-terminal subdomain"/>
    <property type="match status" value="1"/>
</dbReference>
<name>A0ABR2GWE3_9EUKA</name>
<dbReference type="InterPro" id="IPR043129">
    <property type="entry name" value="ATPase_NBD"/>
</dbReference>
<dbReference type="EMBL" id="JAPFFF010000056">
    <property type="protein sequence ID" value="KAK8838238.1"/>
    <property type="molecule type" value="Genomic_DNA"/>
</dbReference>
<reference evidence="3 4" key="1">
    <citation type="submission" date="2024-04" db="EMBL/GenBank/DDBJ databases">
        <title>Tritrichomonas musculus Genome.</title>
        <authorList>
            <person name="Alves-Ferreira E."/>
            <person name="Grigg M."/>
            <person name="Lorenzi H."/>
            <person name="Galac M."/>
        </authorList>
    </citation>
    <scope>NUCLEOTIDE SEQUENCE [LARGE SCALE GENOMIC DNA]</scope>
    <source>
        <strain evidence="3 4">EAF2021</strain>
    </source>
</reference>
<protein>
    <recommendedName>
        <fullName evidence="5">DnaK protein</fullName>
    </recommendedName>
</protein>
<evidence type="ECO:0008006" key="5">
    <source>
        <dbReference type="Google" id="ProtNLM"/>
    </source>
</evidence>
<keyword evidence="1" id="KW-0547">Nucleotide-binding</keyword>
<dbReference type="Gene3D" id="3.90.640.10">
    <property type="entry name" value="Actin, Chain A, domain 4"/>
    <property type="match status" value="1"/>
</dbReference>
<dbReference type="SUPFAM" id="SSF53067">
    <property type="entry name" value="Actin-like ATPase domain"/>
    <property type="match status" value="2"/>
</dbReference>
<evidence type="ECO:0000313" key="4">
    <source>
        <dbReference type="Proteomes" id="UP001470230"/>
    </source>
</evidence>
<dbReference type="Proteomes" id="UP001470230">
    <property type="component" value="Unassembled WGS sequence"/>
</dbReference>
<gene>
    <name evidence="3" type="ORF">M9Y10_035658</name>
</gene>
<evidence type="ECO:0000256" key="1">
    <source>
        <dbReference type="ARBA" id="ARBA00022741"/>
    </source>
</evidence>
<dbReference type="PRINTS" id="PR00301">
    <property type="entry name" value="HEATSHOCK70"/>
</dbReference>
<dbReference type="Gene3D" id="3.30.420.40">
    <property type="match status" value="2"/>
</dbReference>
<evidence type="ECO:0000256" key="2">
    <source>
        <dbReference type="ARBA" id="ARBA00022840"/>
    </source>
</evidence>
<dbReference type="InterPro" id="IPR029048">
    <property type="entry name" value="HSP70_C_sf"/>
</dbReference>
<dbReference type="Pfam" id="PF00012">
    <property type="entry name" value="HSP70"/>
    <property type="match status" value="1"/>
</dbReference>
<dbReference type="Gene3D" id="3.30.30.30">
    <property type="match status" value="1"/>
</dbReference>
<sequence length="687" mass="78890">MIQTGGIDFGNSNCVVAVPKDASVKVVLNNSSNRLTPTMVCYSNDRRYAGELAAQNQMQYPQSTITDLKKLVNLPYYSPERIKISHSLPFQYLVELEDGTVGIKVPYQEKEIILRPEQCIAFLLRELASYPDVKGIESFVITVNPWWSERQRRTMLNAFRIAQIKCSCLLNAPTAAAIAYILQHRQRLPTPDKKSVSVAFVDIGESAMTVAIAEVKQQMVEMKAITYNEKVNGSILTELFEKYLLQIVKRKYKIDPTQSPRAILRFRQAVEKAKKVLSVNPIYQFEVHSLMNVDVSFNVKREEFTDQIKKVVKMLEAPINKALEIAKIQKEDIFELQLLGGTTRVVTIKNELARIFGKDPKQSMDLDECFAIGSGFMAAYLSPKMRVPFVVKDITPNAIIAYWDGNEKGSVVFHNSDIIPSSKIIKIPVKRNLMVNLKNENNQDIANIEIQTGISHEVQVSLRIKLTQSCTVNVADCVFDCQGKTKEAIVHTAYCGEMEEDLLQQYIMAEEKMSEADSKEMLIDEARNDLESQIYVLTDLLNKNFYNFVDPSKVDQVRKEITQIQLWYEEKEFDRMMPNEYTQRANDLKRLTAPVIERMNKYQANVQDILLLKNKAVELLHKVEADVQHQTDPRHDRLMNNIMEFMQKINNDKEEMMHKEIHFDAEQNWKTMDQLIKAYENLSGKKA</sequence>
<dbReference type="PANTHER" id="PTHR45639">
    <property type="entry name" value="HSC70CB, ISOFORM G-RELATED"/>
    <property type="match status" value="1"/>
</dbReference>
<proteinExistence type="predicted"/>
<keyword evidence="4" id="KW-1185">Reference proteome</keyword>
<keyword evidence="2" id="KW-0067">ATP-binding</keyword>
<dbReference type="Gene3D" id="1.20.1270.10">
    <property type="match status" value="1"/>
</dbReference>
<comment type="caution">
    <text evidence="3">The sequence shown here is derived from an EMBL/GenBank/DDBJ whole genome shotgun (WGS) entry which is preliminary data.</text>
</comment>
<dbReference type="InterPro" id="IPR013126">
    <property type="entry name" value="Hsp_70_fam"/>
</dbReference>